<evidence type="ECO:0000256" key="1">
    <source>
        <dbReference type="ARBA" id="ARBA00010555"/>
    </source>
</evidence>
<comment type="similarity">
    <text evidence="1 7">Belongs to the SbcD family.</text>
</comment>
<keyword evidence="7" id="KW-0255">Endonuclease</keyword>
<dbReference type="GO" id="GO:0008408">
    <property type="term" value="F:3'-5' exonuclease activity"/>
    <property type="evidence" value="ECO:0007669"/>
    <property type="project" value="InterPro"/>
</dbReference>
<gene>
    <name evidence="7" type="primary">sbcD</name>
    <name evidence="10" type="ORF">A5886_001981</name>
</gene>
<evidence type="ECO:0000256" key="5">
    <source>
        <dbReference type="ARBA" id="ARBA00022801"/>
    </source>
</evidence>
<dbReference type="EMBL" id="NGKU01000001">
    <property type="protein sequence ID" value="OTN76902.1"/>
    <property type="molecule type" value="Genomic_DNA"/>
</dbReference>
<dbReference type="InterPro" id="IPR050535">
    <property type="entry name" value="DNA_Repair-Maintenance_Comp"/>
</dbReference>
<dbReference type="PANTHER" id="PTHR30337">
    <property type="entry name" value="COMPONENT OF ATP-DEPENDENT DSDNA EXONUCLEASE"/>
    <property type="match status" value="1"/>
</dbReference>
<dbReference type="GO" id="GO:0006260">
    <property type="term" value="P:DNA replication"/>
    <property type="evidence" value="ECO:0007669"/>
    <property type="project" value="UniProtKB-KW"/>
</dbReference>
<evidence type="ECO:0000313" key="11">
    <source>
        <dbReference type="Proteomes" id="UP000195043"/>
    </source>
</evidence>
<feature type="domain" description="Nuclease SbcCD subunit D C-terminal" evidence="9">
    <location>
        <begin position="259"/>
        <end position="345"/>
    </location>
</feature>
<dbReference type="InterPro" id="IPR004843">
    <property type="entry name" value="Calcineurin-like_PHP"/>
</dbReference>
<name>A0A242A7G9_9ENTE</name>
<evidence type="ECO:0000256" key="7">
    <source>
        <dbReference type="RuleBase" id="RU363069"/>
    </source>
</evidence>
<dbReference type="GO" id="GO:0006310">
    <property type="term" value="P:DNA recombination"/>
    <property type="evidence" value="ECO:0007669"/>
    <property type="project" value="UniProtKB-KW"/>
</dbReference>
<keyword evidence="6 7" id="KW-0269">Exonuclease</keyword>
<feature type="domain" description="Calcineurin-like phosphoesterase" evidence="8">
    <location>
        <begin position="1"/>
        <end position="212"/>
    </location>
</feature>
<evidence type="ECO:0000256" key="6">
    <source>
        <dbReference type="ARBA" id="ARBA00022839"/>
    </source>
</evidence>
<dbReference type="CDD" id="cd00840">
    <property type="entry name" value="MPP_Mre11_N"/>
    <property type="match status" value="1"/>
</dbReference>
<dbReference type="AlphaFoldDB" id="A0A242A7G9"/>
<dbReference type="GO" id="GO:0004519">
    <property type="term" value="F:endonuclease activity"/>
    <property type="evidence" value="ECO:0007669"/>
    <property type="project" value="UniProtKB-KW"/>
</dbReference>
<comment type="function">
    <text evidence="7">SbcCD cleaves DNA hairpin structures. These structures can inhibit DNA replication and are intermediates in certain DNA recombination reactions. The complex acts as a 3'-&gt;5' double strand exonuclease that can open hairpins. It also has a 5' single-strand endonuclease activity.</text>
</comment>
<dbReference type="RefSeq" id="WP_086274962.1">
    <property type="nucleotide sequence ID" value="NZ_NGKU01000001.1"/>
</dbReference>
<dbReference type="STRING" id="1834191.A5886_001981"/>
<dbReference type="Proteomes" id="UP000195043">
    <property type="component" value="Unassembled WGS sequence"/>
</dbReference>
<dbReference type="InterPro" id="IPR004593">
    <property type="entry name" value="SbcD"/>
</dbReference>
<protein>
    <recommendedName>
        <fullName evidence="3 7">Nuclease SbcCD subunit D</fullName>
    </recommendedName>
</protein>
<accession>A0A242A7G9</accession>
<dbReference type="InterPro" id="IPR026843">
    <property type="entry name" value="SbcD_C"/>
</dbReference>
<dbReference type="PANTHER" id="PTHR30337:SF0">
    <property type="entry name" value="NUCLEASE SBCCD SUBUNIT D"/>
    <property type="match status" value="1"/>
</dbReference>
<dbReference type="SUPFAM" id="SSF56300">
    <property type="entry name" value="Metallo-dependent phosphatases"/>
    <property type="match status" value="1"/>
</dbReference>
<evidence type="ECO:0000313" key="10">
    <source>
        <dbReference type="EMBL" id="OTN76902.1"/>
    </source>
</evidence>
<keyword evidence="4 7" id="KW-0540">Nuclease</keyword>
<dbReference type="OrthoDB" id="9773856at2"/>
<keyword evidence="5 7" id="KW-0378">Hydrolase</keyword>
<evidence type="ECO:0000259" key="8">
    <source>
        <dbReference type="Pfam" id="PF00149"/>
    </source>
</evidence>
<keyword evidence="7" id="KW-0235">DNA replication</keyword>
<dbReference type="InterPro" id="IPR041796">
    <property type="entry name" value="Mre11_N"/>
</dbReference>
<keyword evidence="11" id="KW-1185">Reference proteome</keyword>
<proteinExistence type="inferred from homology"/>
<sequence>MRILHTADWHIGKKLHGYDLLDDQRAIIDQIIKIALDQQVDAIVVAGDLYDRSVPAVEAVKLLNEKIATINLDHKLPLLAISGNHDSPIRLETGKQWFIGTQFHLATSIADSLQPVTIADTQFFLLPYFEPIEARLYFDEPITTIAQGVARVIDEMKPLLDPTKKHVLVTHFFAAGSSQTDSETKIQVGGLDSVPLDVFAPFDRVLLGHLHSKHALHHPTIKYSGAPLKYSLSEWQDEKGVYVIDTSADSCTFISLTPKRDLFALAASFAELTDPAFYLPLDRNAFWHFTLTDRAIIPNMMNQLRKIYPTILAVERLDGPIREKKQLTLKENDPQTLIQTFFHEMTGEQLMDAQQQWIDQGLSEVLTTEKRVEP</sequence>
<dbReference type="Pfam" id="PF12320">
    <property type="entry name" value="SbcD_C"/>
    <property type="match status" value="1"/>
</dbReference>
<reference evidence="10 11" key="1">
    <citation type="submission" date="2017-05" db="EMBL/GenBank/DDBJ databases">
        <title>The Genome Sequence of Enterococcus sp. 8G7_MSG3316.</title>
        <authorList>
            <consortium name="The Broad Institute Genomics Platform"/>
            <consortium name="The Broad Institute Genomic Center for Infectious Diseases"/>
            <person name="Earl A."/>
            <person name="Manson A."/>
            <person name="Schwartman J."/>
            <person name="Gilmore M."/>
            <person name="Abouelleil A."/>
            <person name="Cao P."/>
            <person name="Chapman S."/>
            <person name="Cusick C."/>
            <person name="Shea T."/>
            <person name="Young S."/>
            <person name="Neafsey D."/>
            <person name="Nusbaum C."/>
            <person name="Birren B."/>
        </authorList>
    </citation>
    <scope>NUCLEOTIDE SEQUENCE [LARGE SCALE GENOMIC DNA]</scope>
    <source>
        <strain evidence="10 11">8G7_MSG3316</strain>
    </source>
</reference>
<dbReference type="Gene3D" id="3.60.21.10">
    <property type="match status" value="1"/>
</dbReference>
<evidence type="ECO:0000256" key="2">
    <source>
        <dbReference type="ARBA" id="ARBA00011322"/>
    </source>
</evidence>
<evidence type="ECO:0000256" key="4">
    <source>
        <dbReference type="ARBA" id="ARBA00022722"/>
    </source>
</evidence>
<organism evidence="10 11">
    <name type="scientific">Candidatus Enterococcus testudinis</name>
    <dbReference type="NCBI Taxonomy" id="1834191"/>
    <lineage>
        <taxon>Bacteria</taxon>
        <taxon>Bacillati</taxon>
        <taxon>Bacillota</taxon>
        <taxon>Bacilli</taxon>
        <taxon>Lactobacillales</taxon>
        <taxon>Enterococcaceae</taxon>
        <taxon>Enterococcus</taxon>
    </lineage>
</organism>
<keyword evidence="7" id="KW-0233">DNA recombination</keyword>
<evidence type="ECO:0000256" key="3">
    <source>
        <dbReference type="ARBA" id="ARBA00013365"/>
    </source>
</evidence>
<dbReference type="InterPro" id="IPR029052">
    <property type="entry name" value="Metallo-depent_PP-like"/>
</dbReference>
<comment type="caution">
    <text evidence="10">The sequence shown here is derived from an EMBL/GenBank/DDBJ whole genome shotgun (WGS) entry which is preliminary data.</text>
</comment>
<comment type="subunit">
    <text evidence="2 7">Heterodimer of SbcC and SbcD.</text>
</comment>
<dbReference type="NCBIfam" id="TIGR00619">
    <property type="entry name" value="sbcd"/>
    <property type="match status" value="1"/>
</dbReference>
<dbReference type="Pfam" id="PF00149">
    <property type="entry name" value="Metallophos"/>
    <property type="match status" value="1"/>
</dbReference>
<evidence type="ECO:0000259" key="9">
    <source>
        <dbReference type="Pfam" id="PF12320"/>
    </source>
</evidence>